<name>A0ACC2MQ42_PERAE</name>
<reference evidence="1 2" key="1">
    <citation type="journal article" date="2022" name="Hortic Res">
        <title>A haplotype resolved chromosomal level avocado genome allows analysis of novel avocado genes.</title>
        <authorList>
            <person name="Nath O."/>
            <person name="Fletcher S.J."/>
            <person name="Hayward A."/>
            <person name="Shaw L.M."/>
            <person name="Masouleh A.K."/>
            <person name="Furtado A."/>
            <person name="Henry R.J."/>
            <person name="Mitter N."/>
        </authorList>
    </citation>
    <scope>NUCLEOTIDE SEQUENCE [LARGE SCALE GENOMIC DNA]</scope>
    <source>
        <strain evidence="2">cv. Hass</strain>
    </source>
</reference>
<gene>
    <name evidence="1" type="ORF">MRB53_000783</name>
</gene>
<dbReference type="EMBL" id="CM056809">
    <property type="protein sequence ID" value="KAJ8647760.1"/>
    <property type="molecule type" value="Genomic_DNA"/>
</dbReference>
<keyword evidence="2" id="KW-1185">Reference proteome</keyword>
<evidence type="ECO:0000313" key="1">
    <source>
        <dbReference type="EMBL" id="KAJ8647760.1"/>
    </source>
</evidence>
<comment type="caution">
    <text evidence="1">The sequence shown here is derived from an EMBL/GenBank/DDBJ whole genome shotgun (WGS) entry which is preliminary data.</text>
</comment>
<accession>A0ACC2MQ42</accession>
<proteinExistence type="predicted"/>
<dbReference type="Proteomes" id="UP001234297">
    <property type="component" value="Chromosome 1"/>
</dbReference>
<organism evidence="1 2">
    <name type="scientific">Persea americana</name>
    <name type="common">Avocado</name>
    <dbReference type="NCBI Taxonomy" id="3435"/>
    <lineage>
        <taxon>Eukaryota</taxon>
        <taxon>Viridiplantae</taxon>
        <taxon>Streptophyta</taxon>
        <taxon>Embryophyta</taxon>
        <taxon>Tracheophyta</taxon>
        <taxon>Spermatophyta</taxon>
        <taxon>Magnoliopsida</taxon>
        <taxon>Magnoliidae</taxon>
        <taxon>Laurales</taxon>
        <taxon>Lauraceae</taxon>
        <taxon>Persea</taxon>
    </lineage>
</organism>
<sequence length="205" mass="22791">MVFSTSFLDKEEVIGGLSGITVCKQKPKVKPAQAKRSRRRPLSYSSTKNVQITDAGTTPHRTRGKLPYVSPFSKAPTVPIPYALISPYPTLRLRDGDGSIGGPHAPKLAVRKNLLSQGDSSLRRSMYDTWPLVRLRLSVEASSLSILSTLSLPTINEVPVFSRLFPSLSTHCIFSETHQTEIEIEMARFYTDERDDLNRIVSSCI</sequence>
<evidence type="ECO:0000313" key="2">
    <source>
        <dbReference type="Proteomes" id="UP001234297"/>
    </source>
</evidence>
<protein>
    <submittedName>
        <fullName evidence="1">Uncharacterized protein</fullName>
    </submittedName>
</protein>